<evidence type="ECO:0000259" key="12">
    <source>
        <dbReference type="Pfam" id="PF13796"/>
    </source>
</evidence>
<feature type="transmembrane region" description="Helical" evidence="9">
    <location>
        <begin position="58"/>
        <end position="77"/>
    </location>
</feature>
<evidence type="ECO:0000256" key="7">
    <source>
        <dbReference type="ARBA" id="ARBA00022840"/>
    </source>
</evidence>
<dbReference type="CDD" id="cd16917">
    <property type="entry name" value="HATPase_UhpB-NarQ-NarX-like"/>
    <property type="match status" value="1"/>
</dbReference>
<comment type="catalytic activity">
    <reaction evidence="1">
        <text>ATP + protein L-histidine = ADP + protein N-phospho-L-histidine.</text>
        <dbReference type="EC" id="2.7.13.3"/>
    </reaction>
</comment>
<keyword evidence="3" id="KW-0597">Phosphoprotein</keyword>
<keyword evidence="5" id="KW-0547">Nucleotide-binding</keyword>
<keyword evidence="8" id="KW-0902">Two-component regulatory system</keyword>
<evidence type="ECO:0000313" key="13">
    <source>
        <dbReference type="EMBL" id="XBH22674.1"/>
    </source>
</evidence>
<dbReference type="InterPro" id="IPR036890">
    <property type="entry name" value="HATPase_C_sf"/>
</dbReference>
<organism evidence="13">
    <name type="scientific">Jonesiaceae bacterium BS-20</name>
    <dbReference type="NCBI Taxonomy" id="3120821"/>
    <lineage>
        <taxon>Bacteria</taxon>
        <taxon>Bacillati</taxon>
        <taxon>Actinomycetota</taxon>
        <taxon>Actinomycetes</taxon>
        <taxon>Micrococcales</taxon>
        <taxon>Jonesiaceae</taxon>
    </lineage>
</organism>
<keyword evidence="7" id="KW-0067">ATP-binding</keyword>
<evidence type="ECO:0000256" key="4">
    <source>
        <dbReference type="ARBA" id="ARBA00022679"/>
    </source>
</evidence>
<evidence type="ECO:0000259" key="10">
    <source>
        <dbReference type="Pfam" id="PF02518"/>
    </source>
</evidence>
<reference evidence="13" key="1">
    <citation type="submission" date="2024-02" db="EMBL/GenBank/DDBJ databases">
        <title>Tomenella chthoni gen. nov. sp. nov., a member of the family Jonesiaceae isolated from bat guano.</title>
        <authorList>
            <person name="Miller S.L."/>
            <person name="King J."/>
            <person name="Sankaranarayanan K."/>
            <person name="Lawson P.A."/>
        </authorList>
    </citation>
    <scope>NUCLEOTIDE SEQUENCE</scope>
    <source>
        <strain evidence="13">BS-20</strain>
    </source>
</reference>
<evidence type="ECO:0000256" key="8">
    <source>
        <dbReference type="ARBA" id="ARBA00023012"/>
    </source>
</evidence>
<evidence type="ECO:0000256" key="9">
    <source>
        <dbReference type="SAM" id="Phobius"/>
    </source>
</evidence>
<dbReference type="Gene3D" id="3.30.565.10">
    <property type="entry name" value="Histidine kinase-like ATPase, C-terminal domain"/>
    <property type="match status" value="1"/>
</dbReference>
<evidence type="ECO:0000256" key="5">
    <source>
        <dbReference type="ARBA" id="ARBA00022741"/>
    </source>
</evidence>
<proteinExistence type="predicted"/>
<keyword evidence="9" id="KW-1133">Transmembrane helix</keyword>
<dbReference type="InterPro" id="IPR003594">
    <property type="entry name" value="HATPase_dom"/>
</dbReference>
<evidence type="ECO:0000259" key="11">
    <source>
        <dbReference type="Pfam" id="PF07730"/>
    </source>
</evidence>
<name>A0AAU7DZ95_9MICO</name>
<dbReference type="Pfam" id="PF07730">
    <property type="entry name" value="HisKA_3"/>
    <property type="match status" value="1"/>
</dbReference>
<dbReference type="PANTHER" id="PTHR24421">
    <property type="entry name" value="NITRATE/NITRITE SENSOR PROTEIN NARX-RELATED"/>
    <property type="match status" value="1"/>
</dbReference>
<feature type="domain" description="Histidine kinase/HSP90-like ATPase" evidence="10">
    <location>
        <begin position="357"/>
        <end position="457"/>
    </location>
</feature>
<keyword evidence="4" id="KW-0808">Transferase</keyword>
<evidence type="ECO:0000256" key="1">
    <source>
        <dbReference type="ARBA" id="ARBA00000085"/>
    </source>
</evidence>
<dbReference type="InterPro" id="IPR050482">
    <property type="entry name" value="Sensor_HK_TwoCompSys"/>
</dbReference>
<dbReference type="GO" id="GO:0000155">
    <property type="term" value="F:phosphorelay sensor kinase activity"/>
    <property type="evidence" value="ECO:0007669"/>
    <property type="project" value="InterPro"/>
</dbReference>
<keyword evidence="9" id="KW-0472">Membrane</keyword>
<feature type="domain" description="Signal transduction histidine kinase subgroup 3 dimerisation and phosphoacceptor" evidence="11">
    <location>
        <begin position="250"/>
        <end position="319"/>
    </location>
</feature>
<evidence type="ECO:0000256" key="3">
    <source>
        <dbReference type="ARBA" id="ARBA00022553"/>
    </source>
</evidence>
<feature type="transmembrane region" description="Helical" evidence="9">
    <location>
        <begin position="124"/>
        <end position="148"/>
    </location>
</feature>
<dbReference type="GO" id="GO:0005524">
    <property type="term" value="F:ATP binding"/>
    <property type="evidence" value="ECO:0007669"/>
    <property type="project" value="UniProtKB-KW"/>
</dbReference>
<feature type="domain" description="Putative sensor" evidence="12">
    <location>
        <begin position="35"/>
        <end position="224"/>
    </location>
</feature>
<dbReference type="PANTHER" id="PTHR24421:SF10">
    <property type="entry name" value="NITRATE_NITRITE SENSOR PROTEIN NARQ"/>
    <property type="match status" value="1"/>
</dbReference>
<gene>
    <name evidence="13" type="ORF">V5R04_05490</name>
</gene>
<dbReference type="InterPro" id="IPR025828">
    <property type="entry name" value="Put_sensor_dom"/>
</dbReference>
<dbReference type="SUPFAM" id="SSF55874">
    <property type="entry name" value="ATPase domain of HSP90 chaperone/DNA topoisomerase II/histidine kinase"/>
    <property type="match status" value="1"/>
</dbReference>
<protein>
    <recommendedName>
        <fullName evidence="2">histidine kinase</fullName>
        <ecNumber evidence="2">2.7.13.3</ecNumber>
    </recommendedName>
</protein>
<sequence>MSTTPLTSTTTLPPLPRHFWLTGFFNAITWRSFSYHMIALFLTVVSFTYAVFAISLGAGLAVTIIGLTVFAGLNIGARQFGEVFRNLSNFLLGSNIAAPLPRQATKGIGEFTKSGVLDPQGWRFMLFALLHFVNAIFAFTISLTFFAIGLGGLTYRLWYEFLPLQQARDGSWHRGATLWVDYFIDTPARIAVTALISAVVLLFVWPAVTVKLGSLQALITASLLGPSAQSLKVQELRVQQAATVDRSAAELRTIERDLHDVTQAQLVAIAMKLSDAKDRLASGAGTSEVAGLIDQAHGTSKAALTDLRSLVQGIHPAVLNSGLETALQTLASNAAVPTKLETNLTAPISPSVEAVAYYCVAELLNNVAKHSGSPTALLRAHTITVPATAANTPSEEKLVLQVSDYGGGGAVLHTNPTSASGTGLVGLAQRISAVEGTLDVNSPQGGPTVITVVLPATLELG</sequence>
<dbReference type="EC" id="2.7.13.3" evidence="2"/>
<evidence type="ECO:0000256" key="2">
    <source>
        <dbReference type="ARBA" id="ARBA00012438"/>
    </source>
</evidence>
<dbReference type="Pfam" id="PF02518">
    <property type="entry name" value="HATPase_c"/>
    <property type="match status" value="1"/>
</dbReference>
<dbReference type="GO" id="GO:0046983">
    <property type="term" value="F:protein dimerization activity"/>
    <property type="evidence" value="ECO:0007669"/>
    <property type="project" value="InterPro"/>
</dbReference>
<evidence type="ECO:0000256" key="6">
    <source>
        <dbReference type="ARBA" id="ARBA00022777"/>
    </source>
</evidence>
<accession>A0AAU7DZ95</accession>
<dbReference type="GO" id="GO:0016020">
    <property type="term" value="C:membrane"/>
    <property type="evidence" value="ECO:0007669"/>
    <property type="project" value="InterPro"/>
</dbReference>
<keyword evidence="9" id="KW-0812">Transmembrane</keyword>
<keyword evidence="6" id="KW-0418">Kinase</keyword>
<dbReference type="EMBL" id="CP146203">
    <property type="protein sequence ID" value="XBH22674.1"/>
    <property type="molecule type" value="Genomic_DNA"/>
</dbReference>
<dbReference type="InterPro" id="IPR011712">
    <property type="entry name" value="Sig_transdc_His_kin_sub3_dim/P"/>
</dbReference>
<feature type="transmembrane region" description="Helical" evidence="9">
    <location>
        <begin position="188"/>
        <end position="208"/>
    </location>
</feature>
<dbReference type="AlphaFoldDB" id="A0AAU7DZ95"/>
<dbReference type="Pfam" id="PF13796">
    <property type="entry name" value="Sensor"/>
    <property type="match status" value="1"/>
</dbReference>
<dbReference type="Gene3D" id="1.20.5.1930">
    <property type="match status" value="1"/>
</dbReference>